<evidence type="ECO:0000259" key="3">
    <source>
        <dbReference type="SMART" id="SM00934"/>
    </source>
</evidence>
<dbReference type="AlphaFoldDB" id="A0AB39HEY7"/>
<dbReference type="Pfam" id="PF00215">
    <property type="entry name" value="OMPdecase"/>
    <property type="match status" value="1"/>
</dbReference>
<dbReference type="GO" id="GO:0033982">
    <property type="term" value="F:3-dehydro-L-gulonate-6-phosphate decarboxylase activity"/>
    <property type="evidence" value="ECO:0007669"/>
    <property type="project" value="UniProtKB-EC"/>
</dbReference>
<evidence type="ECO:0000256" key="2">
    <source>
        <dbReference type="ARBA" id="ARBA00023277"/>
    </source>
</evidence>
<feature type="domain" description="Orotidine 5'-phosphate decarboxylase" evidence="3">
    <location>
        <begin position="5"/>
        <end position="206"/>
    </location>
</feature>
<evidence type="ECO:0000313" key="4">
    <source>
        <dbReference type="EMBL" id="XDK24903.1"/>
    </source>
</evidence>
<dbReference type="InterPro" id="IPR013785">
    <property type="entry name" value="Aldolase_TIM"/>
</dbReference>
<dbReference type="SUPFAM" id="SSF51366">
    <property type="entry name" value="Ribulose-phoshate binding barrel"/>
    <property type="match status" value="1"/>
</dbReference>
<dbReference type="FunFam" id="3.20.20.70:FF:000022">
    <property type="entry name" value="3-keto-L-gulonate-6-phosphate decarboxylase UlaD"/>
    <property type="match status" value="1"/>
</dbReference>
<dbReference type="InterPro" id="IPR011060">
    <property type="entry name" value="RibuloseP-bd_barrel"/>
</dbReference>
<dbReference type="PANTHER" id="PTHR35039:SF3">
    <property type="entry name" value="3-KETO-L-GULONATE-6-PHOSPHATE DECARBOXYLASE SGBH-RELATED"/>
    <property type="match status" value="1"/>
</dbReference>
<dbReference type="EC" id="4.1.1.85" evidence="4"/>
<protein>
    <submittedName>
        <fullName evidence="4">3-keto-L-gulonate-6-phosphate decarboxylase UlaD</fullName>
        <ecNumber evidence="4">4.1.1.85</ecNumber>
    </submittedName>
</protein>
<dbReference type="KEGG" id="vih:AB0763_12145"/>
<dbReference type="InterPro" id="IPR041710">
    <property type="entry name" value="HPS/KGPDC"/>
</dbReference>
<dbReference type="Gene3D" id="3.20.20.70">
    <property type="entry name" value="Aldolase class I"/>
    <property type="match status" value="1"/>
</dbReference>
<dbReference type="RefSeq" id="WP_306102034.1">
    <property type="nucleotide sequence ID" value="NZ_CP162601.1"/>
</dbReference>
<accession>A0AB39HEY7</accession>
<keyword evidence="2" id="KW-0119">Carbohydrate metabolism</keyword>
<dbReference type="SMART" id="SM00934">
    <property type="entry name" value="OMPdecase"/>
    <property type="match status" value="1"/>
</dbReference>
<dbReference type="InterPro" id="IPR001754">
    <property type="entry name" value="OMPdeCOase_dom"/>
</dbReference>
<dbReference type="GO" id="GO:0004590">
    <property type="term" value="F:orotidine-5'-phosphate decarboxylase activity"/>
    <property type="evidence" value="ECO:0007669"/>
    <property type="project" value="InterPro"/>
</dbReference>
<proteinExistence type="predicted"/>
<dbReference type="EMBL" id="CP162601">
    <property type="protein sequence ID" value="XDK24903.1"/>
    <property type="molecule type" value="Genomic_DNA"/>
</dbReference>
<keyword evidence="1 4" id="KW-0456">Lyase</keyword>
<dbReference type="CDD" id="cd04726">
    <property type="entry name" value="KGPDC_HPS"/>
    <property type="match status" value="1"/>
</dbReference>
<gene>
    <name evidence="4" type="ORF">AB0763_12145</name>
</gene>
<name>A0AB39HEY7_9VIBR</name>
<dbReference type="PANTHER" id="PTHR35039">
    <property type="entry name" value="3-KETO-L-GULONATE-6-PHOSPHATE DECARBOXYLASE SGBH-RELATED"/>
    <property type="match status" value="1"/>
</dbReference>
<dbReference type="GO" id="GO:0006207">
    <property type="term" value="P:'de novo' pyrimidine nucleobase biosynthetic process"/>
    <property type="evidence" value="ECO:0007669"/>
    <property type="project" value="InterPro"/>
</dbReference>
<dbReference type="GO" id="GO:0019854">
    <property type="term" value="P:L-ascorbic acid catabolic process"/>
    <property type="evidence" value="ECO:0007669"/>
    <property type="project" value="TreeGrafter"/>
</dbReference>
<dbReference type="NCBIfam" id="NF009832">
    <property type="entry name" value="PRK13306.1"/>
    <property type="match status" value="1"/>
</dbReference>
<evidence type="ECO:0000256" key="1">
    <source>
        <dbReference type="ARBA" id="ARBA00023239"/>
    </source>
</evidence>
<organism evidence="4">
    <name type="scientific">Vibrio sp. HB236076</name>
    <dbReference type="NCBI Taxonomy" id="3232307"/>
    <lineage>
        <taxon>Bacteria</taxon>
        <taxon>Pseudomonadati</taxon>
        <taxon>Pseudomonadota</taxon>
        <taxon>Gammaproteobacteria</taxon>
        <taxon>Vibrionales</taxon>
        <taxon>Vibrionaceae</taxon>
        <taxon>Vibrio</taxon>
    </lineage>
</organism>
<reference evidence="4" key="1">
    <citation type="submission" date="2024-07" db="EMBL/GenBank/DDBJ databases">
        <title>Genome Analysis of a Potential Novel Vibrio Species Secreting pH- and Thermo-stable Alginate Lyase and its Application in Producing Alginate Oligosaccharides.</title>
        <authorList>
            <person name="Huang H."/>
            <person name="Bao K."/>
        </authorList>
    </citation>
    <scope>NUCLEOTIDE SEQUENCE</scope>
    <source>
        <strain evidence="4">HB236076</strain>
    </source>
</reference>
<sequence>MTKPLLQVALDIEDTQQAIEQLNFIADQVDIIEVGTILAVSQGLNAVRAIRRHFPHHLIVFDVKITDASRMLAQMAFRAGANWITVSAAAHIETIRAAQSVAKEHNGEVQIELYGHWTWQDVQQWKAMGIEQVIYHRSRDAELAGLDWSQADLDCLERLRSYGMQVSITGGITPDSLSLFKHLDVKAFIAGRALLADDGLRHADAFHHNIQLHW</sequence>